<evidence type="ECO:0000256" key="17">
    <source>
        <dbReference type="ARBA" id="ARBA00035726"/>
    </source>
</evidence>
<feature type="domain" description="Helix-hairpin-helix DNA-binding motif class 1" evidence="22">
    <location>
        <begin position="117"/>
        <end position="136"/>
    </location>
</feature>
<evidence type="ECO:0000256" key="21">
    <source>
        <dbReference type="ARBA" id="ARBA00049244"/>
    </source>
</evidence>
<dbReference type="PANTHER" id="PTHR36928:SF1">
    <property type="entry name" value="PHOSPHATASE YCDX-RELATED"/>
    <property type="match status" value="1"/>
</dbReference>
<feature type="domain" description="Polymerase/histidinol phosphatase N-terminal" evidence="23">
    <location>
        <begin position="330"/>
        <end position="409"/>
    </location>
</feature>
<dbReference type="Gene3D" id="1.10.150.20">
    <property type="entry name" value="5' to 3' exonuclease, C-terminal subdomain"/>
    <property type="match status" value="1"/>
</dbReference>
<dbReference type="SUPFAM" id="SSF89550">
    <property type="entry name" value="PHP domain-like"/>
    <property type="match status" value="1"/>
</dbReference>
<evidence type="ECO:0000256" key="4">
    <source>
        <dbReference type="ARBA" id="ARBA00012720"/>
    </source>
</evidence>
<evidence type="ECO:0000256" key="8">
    <source>
        <dbReference type="ARBA" id="ARBA00022679"/>
    </source>
</evidence>
<comment type="catalytic activity">
    <reaction evidence="21">
        <text>DNA(n) + a 2'-deoxyribonucleoside 5'-triphosphate = DNA(n+1) + diphosphate</text>
        <dbReference type="Rhea" id="RHEA:22508"/>
        <dbReference type="Rhea" id="RHEA-COMP:17339"/>
        <dbReference type="Rhea" id="RHEA-COMP:17340"/>
        <dbReference type="ChEBI" id="CHEBI:33019"/>
        <dbReference type="ChEBI" id="CHEBI:61560"/>
        <dbReference type="ChEBI" id="CHEBI:173112"/>
        <dbReference type="EC" id="2.7.7.7"/>
    </reaction>
</comment>
<evidence type="ECO:0000256" key="5">
    <source>
        <dbReference type="ARBA" id="ARBA00020020"/>
    </source>
</evidence>
<dbReference type="CDD" id="cd00141">
    <property type="entry name" value="NT_POLXc"/>
    <property type="match status" value="1"/>
</dbReference>
<keyword evidence="11" id="KW-0227">DNA damage</keyword>
<keyword evidence="25" id="KW-0269">Exonuclease</keyword>
<comment type="subcellular location">
    <subcellularLocation>
        <location evidence="2">Cytoplasm</location>
    </subcellularLocation>
</comment>
<keyword evidence="15" id="KW-0234">DNA repair</keyword>
<evidence type="ECO:0000256" key="16">
    <source>
        <dbReference type="ARBA" id="ARBA00035717"/>
    </source>
</evidence>
<evidence type="ECO:0000256" key="6">
    <source>
        <dbReference type="ARBA" id="ARBA00022481"/>
    </source>
</evidence>
<dbReference type="Gene3D" id="3.30.210.10">
    <property type="entry name" value="DNA polymerase, thumb domain"/>
    <property type="match status" value="1"/>
</dbReference>
<dbReference type="Pfam" id="PF14716">
    <property type="entry name" value="HHH_8"/>
    <property type="match status" value="1"/>
</dbReference>
<protein>
    <recommendedName>
        <fullName evidence="5">DNA polymerase beta</fullName>
        <ecNumber evidence="3">2.7.7.7</ecNumber>
        <ecNumber evidence="4">4.2.99.18</ecNumber>
    </recommendedName>
    <alternativeName>
        <fullName evidence="16">5'-deoxyribose-phosphate lyase</fullName>
    </alternativeName>
    <alternativeName>
        <fullName evidence="17">AP lyase</fullName>
    </alternativeName>
</protein>
<comment type="cofactor">
    <cofactor evidence="1">
        <name>Mg(2+)</name>
        <dbReference type="ChEBI" id="CHEBI:18420"/>
    </cofactor>
</comment>
<dbReference type="InterPro" id="IPR022311">
    <property type="entry name" value="PolX-like"/>
</dbReference>
<keyword evidence="13" id="KW-0239">DNA-directed DNA polymerase</keyword>
<dbReference type="PRINTS" id="PR00870">
    <property type="entry name" value="DNAPOLXBETA"/>
</dbReference>
<evidence type="ECO:0000259" key="23">
    <source>
        <dbReference type="SMART" id="SM00481"/>
    </source>
</evidence>
<organism evidence="25 26">
    <name type="scientific">Koleobacter methoxysyntrophicus</name>
    <dbReference type="NCBI Taxonomy" id="2751313"/>
    <lineage>
        <taxon>Bacteria</taxon>
        <taxon>Bacillati</taxon>
        <taxon>Bacillota</taxon>
        <taxon>Clostridia</taxon>
        <taxon>Koleobacterales</taxon>
        <taxon>Koleobacteraceae</taxon>
        <taxon>Koleobacter</taxon>
    </lineage>
</organism>
<evidence type="ECO:0000256" key="1">
    <source>
        <dbReference type="ARBA" id="ARBA00001946"/>
    </source>
</evidence>
<reference evidence="25" key="1">
    <citation type="submission" date="2020-07" db="EMBL/GenBank/DDBJ databases">
        <title>Koleobacter methoxysyntrophicus gen. nov., sp. nov., a novel anaerobic bacterium isolated from deep subsurface oil field and proposal of Koleobacterales ord. nov. in the phylum Firmicutes.</title>
        <authorList>
            <person name="Sakamoto S."/>
            <person name="Tamaki H."/>
        </authorList>
    </citation>
    <scope>NUCLEOTIDE SEQUENCE</scope>
    <source>
        <strain evidence="25">NRmbB1</strain>
    </source>
</reference>
<feature type="domain" description="Helix-hairpin-helix DNA-binding motif class 1" evidence="22">
    <location>
        <begin position="82"/>
        <end position="101"/>
    </location>
</feature>
<dbReference type="EMBL" id="CP059066">
    <property type="protein sequence ID" value="QSQ09958.1"/>
    <property type="molecule type" value="Genomic_DNA"/>
</dbReference>
<dbReference type="NCBIfam" id="NF006375">
    <property type="entry name" value="PRK08609.1"/>
    <property type="match status" value="1"/>
</dbReference>
<sequence length="565" mass="64302">MNEIADYMEILGENIYKIAVYRKASKIIKELKQDIQDILKEDRLREIPGIGKALEAKIKEIIETGECAYHRDLKKQIPEDLLELLKIPGLGAKKIRVIYENLKVKNIDELKAAAEQKKIRDLRGMGAKTELNILKGIKMLEDNRAFTILGIALPIAESIIDILKRVEGVEEIEITGEIRRKREMVRQIELLALTENPHITKKVFKQMPGIKEVLEETPNRCSIFLDVGIKADLEITKERNEFISALYYSTGSDKHIAKMVSIAGTLGYRILKNETIDINDKKITVEKEQDVFNILNMPYIIPELREDCGEVEAALEGELPKVIDIADIKGDLHIHSNWSDGINTIEEIAQYARDLGYKYIAITDHSKSLAIAKGLTERELLKQIEEIKGLNSRIKGISVLSGIEVDILMDGTLDYPDNILKELDIVIASVHTGFKQDKFQMTNRIIKAMNNRYVNIIAHPTGRLLGKRQGYEVIVDEVLKEARENNIILEINASPDRLDLNDILARKAKEMGVKMAVNTDAHEVLRLEEMRYGVFVAKRAWLENKDIINTYPLNDLLNLLKIKKV</sequence>
<dbReference type="Pfam" id="PF14791">
    <property type="entry name" value="DNA_pol_B_thumb"/>
    <property type="match status" value="1"/>
</dbReference>
<keyword evidence="14" id="KW-0915">Sodium</keyword>
<comment type="catalytic activity">
    <reaction evidence="18">
        <text>2'-deoxyribonucleotide-(2'-deoxyribose 5'-phosphate)-2'-deoxyribonucleotide-DNA = a 3'-end 2'-deoxyribonucleotide-(2,3-dehydro-2,3-deoxyribose 5'-phosphate)-DNA + a 5'-end 5'-phospho-2'-deoxyribonucleoside-DNA + H(+)</text>
        <dbReference type="Rhea" id="RHEA:66592"/>
        <dbReference type="Rhea" id="RHEA-COMP:13180"/>
        <dbReference type="Rhea" id="RHEA-COMP:16897"/>
        <dbReference type="Rhea" id="RHEA-COMP:17067"/>
        <dbReference type="ChEBI" id="CHEBI:15378"/>
        <dbReference type="ChEBI" id="CHEBI:136412"/>
        <dbReference type="ChEBI" id="CHEBI:157695"/>
        <dbReference type="ChEBI" id="CHEBI:167181"/>
        <dbReference type="EC" id="4.2.99.18"/>
    </reaction>
</comment>
<keyword evidence="8" id="KW-0808">Transferase</keyword>
<evidence type="ECO:0000256" key="12">
    <source>
        <dbReference type="ARBA" id="ARBA00022843"/>
    </source>
</evidence>
<dbReference type="Gene3D" id="3.30.460.10">
    <property type="entry name" value="Beta Polymerase, domain 2"/>
    <property type="match status" value="1"/>
</dbReference>
<dbReference type="PIRSF" id="PIRSF005047">
    <property type="entry name" value="UCP005047_YshC"/>
    <property type="match status" value="1"/>
</dbReference>
<dbReference type="InterPro" id="IPR043519">
    <property type="entry name" value="NT_sf"/>
</dbReference>
<dbReference type="InterPro" id="IPR047967">
    <property type="entry name" value="PolX_PHP"/>
</dbReference>
<dbReference type="CDD" id="cd07436">
    <property type="entry name" value="PHP_PolX"/>
    <property type="match status" value="1"/>
</dbReference>
<feature type="domain" description="Helix-hairpin-helix DNA-binding motif class 1" evidence="22">
    <location>
        <begin position="42"/>
        <end position="61"/>
    </location>
</feature>
<keyword evidence="12" id="KW-0832">Ubl conjugation</keyword>
<dbReference type="GO" id="GO:0042578">
    <property type="term" value="F:phosphoric ester hydrolase activity"/>
    <property type="evidence" value="ECO:0007669"/>
    <property type="project" value="TreeGrafter"/>
</dbReference>
<dbReference type="GO" id="GO:0005829">
    <property type="term" value="C:cytosol"/>
    <property type="evidence" value="ECO:0007669"/>
    <property type="project" value="TreeGrafter"/>
</dbReference>
<dbReference type="SMART" id="SM00278">
    <property type="entry name" value="HhH1"/>
    <property type="match status" value="3"/>
</dbReference>
<dbReference type="InterPro" id="IPR010996">
    <property type="entry name" value="HHH_MUS81"/>
</dbReference>
<dbReference type="SUPFAM" id="SSF158702">
    <property type="entry name" value="Sec63 N-terminal domain-like"/>
    <property type="match status" value="1"/>
</dbReference>
<evidence type="ECO:0000256" key="14">
    <source>
        <dbReference type="ARBA" id="ARBA00023053"/>
    </source>
</evidence>
<dbReference type="InterPro" id="IPR002008">
    <property type="entry name" value="DNA_pol_X_beta-like"/>
</dbReference>
<evidence type="ECO:0000313" key="26">
    <source>
        <dbReference type="Proteomes" id="UP000662904"/>
    </source>
</evidence>
<dbReference type="SMART" id="SM00483">
    <property type="entry name" value="POLXc"/>
    <property type="match status" value="1"/>
</dbReference>
<dbReference type="GO" id="GO:0140078">
    <property type="term" value="F:class I DNA-(apurinic or apyrimidinic site) endonuclease activity"/>
    <property type="evidence" value="ECO:0007669"/>
    <property type="project" value="UniProtKB-EC"/>
</dbReference>
<dbReference type="InterPro" id="IPR003141">
    <property type="entry name" value="Pol/His_phosphatase_N"/>
</dbReference>
<dbReference type="SUPFAM" id="SSF81301">
    <property type="entry name" value="Nucleotidyltransferase"/>
    <property type="match status" value="1"/>
</dbReference>
<dbReference type="Gene3D" id="1.10.150.110">
    <property type="entry name" value="DNA polymerase beta, N-terminal domain-like"/>
    <property type="match status" value="1"/>
</dbReference>
<dbReference type="EC" id="2.7.7.7" evidence="3"/>
<dbReference type="InterPro" id="IPR016195">
    <property type="entry name" value="Pol/histidinol_Pase-like"/>
</dbReference>
<dbReference type="Gene3D" id="3.20.20.140">
    <property type="entry name" value="Metal-dependent hydrolases"/>
    <property type="match status" value="1"/>
</dbReference>
<evidence type="ECO:0000256" key="20">
    <source>
        <dbReference type="ARBA" id="ARBA00045548"/>
    </source>
</evidence>
<proteinExistence type="predicted"/>
<keyword evidence="10" id="KW-0235">DNA replication</keyword>
<comment type="catalytic activity">
    <reaction evidence="19">
        <text>a 5'-end 2'-deoxyribose-2'-deoxyribonucleotide-DNA = (2E,4S)-4-hydroxypenten-2-al-5-phosphate + a 5'-end 5'-phospho-2'-deoxyribonucleoside-DNA + H(+)</text>
        <dbReference type="Rhea" id="RHEA:76255"/>
        <dbReference type="Rhea" id="RHEA-COMP:13180"/>
        <dbReference type="Rhea" id="RHEA-COMP:18657"/>
        <dbReference type="ChEBI" id="CHEBI:15378"/>
        <dbReference type="ChEBI" id="CHEBI:136412"/>
        <dbReference type="ChEBI" id="CHEBI:195194"/>
        <dbReference type="ChEBI" id="CHEBI:195195"/>
    </reaction>
</comment>
<dbReference type="PANTHER" id="PTHR36928">
    <property type="entry name" value="PHOSPHATASE YCDX-RELATED"/>
    <property type="match status" value="1"/>
</dbReference>
<name>A0A8A0RR00_9FIRM</name>
<evidence type="ECO:0000259" key="22">
    <source>
        <dbReference type="SMART" id="SM00278"/>
    </source>
</evidence>
<evidence type="ECO:0000256" key="2">
    <source>
        <dbReference type="ARBA" id="ARBA00004496"/>
    </source>
</evidence>
<evidence type="ECO:0000256" key="19">
    <source>
        <dbReference type="ARBA" id="ARBA00044678"/>
    </source>
</evidence>
<dbReference type="GO" id="GO:0003887">
    <property type="term" value="F:DNA-directed DNA polymerase activity"/>
    <property type="evidence" value="ECO:0007669"/>
    <property type="project" value="UniProtKB-KW"/>
</dbReference>
<keyword evidence="25" id="KW-0378">Hydrolase</keyword>
<dbReference type="InterPro" id="IPR027421">
    <property type="entry name" value="DNA_pol_lamdba_lyase_dom_sf"/>
</dbReference>
<evidence type="ECO:0000313" key="25">
    <source>
        <dbReference type="EMBL" id="QSQ09958.1"/>
    </source>
</evidence>
<gene>
    <name evidence="25" type="primary">polX_1</name>
    <name evidence="25" type="ORF">H0A61_02344</name>
</gene>
<dbReference type="GO" id="GO:0004527">
    <property type="term" value="F:exonuclease activity"/>
    <property type="evidence" value="ECO:0007669"/>
    <property type="project" value="UniProtKB-KW"/>
</dbReference>
<comment type="function">
    <text evidence="20">Repair polymerase that plays a key role in base-excision repair. During this process, the damaged base is excised by specific DNA glycosylases, the DNA backbone is nicked at the abasic site by an apurinic/apyrimidic (AP) endonuclease, and POLB removes 5'-deoxyribose-phosphate from the preincised AP site acting as a 5'-deoxyribose-phosphate lyase (5'-dRP lyase); through its DNA polymerase activity, it adds one nucleotide to the 3' end of the arising single-nucleotide gap. Conducts 'gap-filling' DNA synthesis in a stepwise distributive fashion rather than in a processive fashion as for other DNA polymerases. It is also able to cleave sugar-phosphate bonds 3' to an intact AP site, acting as an AP lyase.</text>
</comment>
<dbReference type="InterPro" id="IPR029398">
    <property type="entry name" value="PolB_thumb"/>
</dbReference>
<accession>A0A8A0RR00</accession>
<dbReference type="EC" id="4.2.99.18" evidence="4"/>
<keyword evidence="7" id="KW-0237">DNA synthesis</keyword>
<feature type="domain" description="DNA-directed DNA polymerase X" evidence="24">
    <location>
        <begin position="1"/>
        <end position="306"/>
    </location>
</feature>
<dbReference type="GO" id="GO:0008270">
    <property type="term" value="F:zinc ion binding"/>
    <property type="evidence" value="ECO:0007669"/>
    <property type="project" value="TreeGrafter"/>
</dbReference>
<keyword evidence="6" id="KW-0488">Methylation</keyword>
<evidence type="ECO:0000256" key="15">
    <source>
        <dbReference type="ARBA" id="ARBA00023204"/>
    </source>
</evidence>
<keyword evidence="26" id="KW-1185">Reference proteome</keyword>
<evidence type="ECO:0000256" key="3">
    <source>
        <dbReference type="ARBA" id="ARBA00012417"/>
    </source>
</evidence>
<dbReference type="InterPro" id="IPR004013">
    <property type="entry name" value="PHP_dom"/>
</dbReference>
<dbReference type="AlphaFoldDB" id="A0A8A0RR00"/>
<dbReference type="FunFam" id="3.20.20.140:FF:000047">
    <property type="entry name" value="PHP domain-containing protein"/>
    <property type="match status" value="1"/>
</dbReference>
<dbReference type="InterPro" id="IPR050243">
    <property type="entry name" value="PHP_phosphatase"/>
</dbReference>
<dbReference type="GO" id="GO:0003677">
    <property type="term" value="F:DNA binding"/>
    <property type="evidence" value="ECO:0007669"/>
    <property type="project" value="InterPro"/>
</dbReference>
<dbReference type="InterPro" id="IPR003583">
    <property type="entry name" value="Hlx-hairpin-Hlx_DNA-bd_motif"/>
</dbReference>
<evidence type="ECO:0000256" key="13">
    <source>
        <dbReference type="ARBA" id="ARBA00022932"/>
    </source>
</evidence>
<evidence type="ECO:0000259" key="24">
    <source>
        <dbReference type="SMART" id="SM00483"/>
    </source>
</evidence>
<evidence type="ECO:0000256" key="7">
    <source>
        <dbReference type="ARBA" id="ARBA00022634"/>
    </source>
</evidence>
<dbReference type="Pfam" id="PF14520">
    <property type="entry name" value="HHH_5"/>
    <property type="match status" value="1"/>
</dbReference>
<dbReference type="InterPro" id="IPR002054">
    <property type="entry name" value="DNA-dir_DNA_pol_X"/>
</dbReference>
<evidence type="ECO:0000256" key="18">
    <source>
        <dbReference type="ARBA" id="ARBA00044632"/>
    </source>
</evidence>
<keyword evidence="9" id="KW-0548">Nucleotidyltransferase</keyword>
<evidence type="ECO:0000256" key="9">
    <source>
        <dbReference type="ARBA" id="ARBA00022695"/>
    </source>
</evidence>
<dbReference type="Proteomes" id="UP000662904">
    <property type="component" value="Chromosome"/>
</dbReference>
<evidence type="ECO:0000256" key="11">
    <source>
        <dbReference type="ARBA" id="ARBA00022763"/>
    </source>
</evidence>
<dbReference type="KEGG" id="kme:H0A61_02344"/>
<dbReference type="InterPro" id="IPR037160">
    <property type="entry name" value="DNA_Pol_thumb_sf"/>
</dbReference>
<dbReference type="GO" id="GO:0006281">
    <property type="term" value="P:DNA repair"/>
    <property type="evidence" value="ECO:0007669"/>
    <property type="project" value="UniProtKB-KW"/>
</dbReference>
<dbReference type="Pfam" id="PF02811">
    <property type="entry name" value="PHP"/>
    <property type="match status" value="1"/>
</dbReference>
<dbReference type="SMART" id="SM00481">
    <property type="entry name" value="POLIIIAc"/>
    <property type="match status" value="1"/>
</dbReference>
<dbReference type="SUPFAM" id="SSF47802">
    <property type="entry name" value="DNA polymerase beta, N-terminal domain-like"/>
    <property type="match status" value="1"/>
</dbReference>
<evidence type="ECO:0000256" key="10">
    <source>
        <dbReference type="ARBA" id="ARBA00022705"/>
    </source>
</evidence>
<keyword evidence="25" id="KW-0540">Nuclease</keyword>